<evidence type="ECO:0000313" key="1">
    <source>
        <dbReference type="EMBL" id="SDR15056.1"/>
    </source>
</evidence>
<dbReference type="AlphaFoldDB" id="A0A1H1GQA5"/>
<name>A0A1H1GQA5_9BURK</name>
<keyword evidence="2" id="KW-1185">Reference proteome</keyword>
<proteinExistence type="predicted"/>
<protein>
    <submittedName>
        <fullName evidence="1">Uncharacterized protein</fullName>
    </submittedName>
</protein>
<gene>
    <name evidence="1" type="ORF">SAMN05445850_3006</name>
</gene>
<sequence>MAYEFFERIRDHVNIGLIHNTQDDRPVVANDPVDNSRQLVNKGSDPLTQETYKETYIKFICAMAKE</sequence>
<dbReference type="Proteomes" id="UP000199365">
    <property type="component" value="Unassembled WGS sequence"/>
</dbReference>
<reference evidence="2" key="1">
    <citation type="submission" date="2016-10" db="EMBL/GenBank/DDBJ databases">
        <authorList>
            <person name="Varghese N."/>
            <person name="Submissions S."/>
        </authorList>
    </citation>
    <scope>NUCLEOTIDE SEQUENCE [LARGE SCALE GENOMIC DNA]</scope>
    <source>
        <strain evidence="2">DUS833</strain>
    </source>
</reference>
<dbReference type="STRING" id="157910.SAMN05445850_3006"/>
<dbReference type="EMBL" id="FNKX01000001">
    <property type="protein sequence ID" value="SDR15056.1"/>
    <property type="molecule type" value="Genomic_DNA"/>
</dbReference>
<accession>A0A1H1GQA5</accession>
<organism evidence="1 2">
    <name type="scientific">Paraburkholderia tuberum</name>
    <dbReference type="NCBI Taxonomy" id="157910"/>
    <lineage>
        <taxon>Bacteria</taxon>
        <taxon>Pseudomonadati</taxon>
        <taxon>Pseudomonadota</taxon>
        <taxon>Betaproteobacteria</taxon>
        <taxon>Burkholderiales</taxon>
        <taxon>Burkholderiaceae</taxon>
        <taxon>Paraburkholderia</taxon>
    </lineage>
</organism>
<evidence type="ECO:0000313" key="2">
    <source>
        <dbReference type="Proteomes" id="UP000199365"/>
    </source>
</evidence>